<sequence>MKRKLFSLIAISGLFLTACNKDFLDRNPEDSYSNTSLWTSAADAQAALNGCYRDWEDSYNVIYMDAVTDNAYSRWVWEGYMNIGNGSLTPSDNNVTNRWNFKSIQKCNWFLENVESTKMDEALKTRFKAEARFLRAYQFFTLSQLYGDVPLVTKNITTVEANNITRTPLAEVQKFILDELAAIAPQLEPSYSGNDVGRITRGAAYALSARLNLYMGKYAESIKDCERVMGLGYDLFPKYGDLFRIQHENNVEVILDMQYKENDYANGNIGILPSSSLGGWGSIGPTQSLVDAYEMKNGKTITEAGSGYNAEDPYSNRDPRLAASIVYPGQLYEGGYFNSIDPASADFMTGDNNPMTGYMPKKFIQQLSDYPDMWNTGLNMIIIRYAEVLLTYAEAKIESGLIDNTVYDAIDRIRVRAGMPVTDRLVYNTQAALRTLVRRERRIELALEGLRWYDIKRWKTGEEVRKGTVYGARQGTVDKNTGKVTFTTPNHQVIEQRLFNPAMHYLWPIPQKEIDINKKLGQNPNY</sequence>
<evidence type="ECO:0000256" key="4">
    <source>
        <dbReference type="ARBA" id="ARBA00023136"/>
    </source>
</evidence>
<evidence type="ECO:0000259" key="7">
    <source>
        <dbReference type="Pfam" id="PF14322"/>
    </source>
</evidence>
<evidence type="ECO:0000313" key="9">
    <source>
        <dbReference type="Proteomes" id="UP000278351"/>
    </source>
</evidence>
<gene>
    <name evidence="8" type="ORF">EGT74_02160</name>
</gene>
<dbReference type="InterPro" id="IPR033985">
    <property type="entry name" value="SusD-like_N"/>
</dbReference>
<evidence type="ECO:0000256" key="5">
    <source>
        <dbReference type="ARBA" id="ARBA00023237"/>
    </source>
</evidence>
<dbReference type="Gene3D" id="1.25.40.390">
    <property type="match status" value="1"/>
</dbReference>
<dbReference type="Proteomes" id="UP000278351">
    <property type="component" value="Unassembled WGS sequence"/>
</dbReference>
<feature type="domain" description="SusD-like N-terminal" evidence="7">
    <location>
        <begin position="22"/>
        <end position="213"/>
    </location>
</feature>
<dbReference type="PROSITE" id="PS51257">
    <property type="entry name" value="PROKAR_LIPOPROTEIN"/>
    <property type="match status" value="1"/>
</dbReference>
<evidence type="ECO:0000256" key="2">
    <source>
        <dbReference type="ARBA" id="ARBA00006275"/>
    </source>
</evidence>
<proteinExistence type="inferred from homology"/>
<dbReference type="OrthoDB" id="5694214at2"/>
<dbReference type="InterPro" id="IPR011990">
    <property type="entry name" value="TPR-like_helical_dom_sf"/>
</dbReference>
<keyword evidence="4" id="KW-0472">Membrane</keyword>
<accession>A0A3N4PWU2</accession>
<comment type="similarity">
    <text evidence="2">Belongs to the SusD family.</text>
</comment>
<dbReference type="SUPFAM" id="SSF48452">
    <property type="entry name" value="TPR-like"/>
    <property type="match status" value="1"/>
</dbReference>
<dbReference type="GO" id="GO:0009279">
    <property type="term" value="C:cell outer membrane"/>
    <property type="evidence" value="ECO:0007669"/>
    <property type="project" value="UniProtKB-SubCell"/>
</dbReference>
<evidence type="ECO:0000256" key="3">
    <source>
        <dbReference type="ARBA" id="ARBA00022729"/>
    </source>
</evidence>
<evidence type="ECO:0000259" key="6">
    <source>
        <dbReference type="Pfam" id="PF07980"/>
    </source>
</evidence>
<dbReference type="Pfam" id="PF07980">
    <property type="entry name" value="SusD_RagB"/>
    <property type="match status" value="1"/>
</dbReference>
<evidence type="ECO:0000313" key="8">
    <source>
        <dbReference type="EMBL" id="RPE12378.1"/>
    </source>
</evidence>
<keyword evidence="5" id="KW-0998">Cell outer membrane</keyword>
<feature type="domain" description="RagB/SusD" evidence="6">
    <location>
        <begin position="252"/>
        <end position="526"/>
    </location>
</feature>
<dbReference type="Pfam" id="PF14322">
    <property type="entry name" value="SusD-like_3"/>
    <property type="match status" value="1"/>
</dbReference>
<dbReference type="InterPro" id="IPR012944">
    <property type="entry name" value="SusD_RagB_dom"/>
</dbReference>
<keyword evidence="9" id="KW-1185">Reference proteome</keyword>
<dbReference type="CDD" id="cd08977">
    <property type="entry name" value="SusD"/>
    <property type="match status" value="1"/>
</dbReference>
<dbReference type="RefSeq" id="WP_123844887.1">
    <property type="nucleotide sequence ID" value="NZ_RPDH01000001.1"/>
</dbReference>
<organism evidence="8 9">
    <name type="scientific">Chitinophaga lutea</name>
    <dbReference type="NCBI Taxonomy" id="2488634"/>
    <lineage>
        <taxon>Bacteria</taxon>
        <taxon>Pseudomonadati</taxon>
        <taxon>Bacteroidota</taxon>
        <taxon>Chitinophagia</taxon>
        <taxon>Chitinophagales</taxon>
        <taxon>Chitinophagaceae</taxon>
        <taxon>Chitinophaga</taxon>
    </lineage>
</organism>
<comment type="subcellular location">
    <subcellularLocation>
        <location evidence="1">Cell outer membrane</location>
    </subcellularLocation>
</comment>
<reference evidence="8 9" key="1">
    <citation type="submission" date="2018-11" db="EMBL/GenBank/DDBJ databases">
        <title>Chitinophaga lutea sp.nov., isolate from arsenic contaminated soil.</title>
        <authorList>
            <person name="Zong Y."/>
        </authorList>
    </citation>
    <scope>NUCLEOTIDE SEQUENCE [LARGE SCALE GENOMIC DNA]</scope>
    <source>
        <strain evidence="8 9">ZY74</strain>
    </source>
</reference>
<keyword evidence="3" id="KW-0732">Signal</keyword>
<comment type="caution">
    <text evidence="8">The sequence shown here is derived from an EMBL/GenBank/DDBJ whole genome shotgun (WGS) entry which is preliminary data.</text>
</comment>
<evidence type="ECO:0000256" key="1">
    <source>
        <dbReference type="ARBA" id="ARBA00004442"/>
    </source>
</evidence>
<dbReference type="EMBL" id="RPDH01000001">
    <property type="protein sequence ID" value="RPE12378.1"/>
    <property type="molecule type" value="Genomic_DNA"/>
</dbReference>
<name>A0A3N4PWU2_9BACT</name>
<protein>
    <submittedName>
        <fullName evidence="8">RagB/SusD family nutrient uptake outer membrane protein</fullName>
    </submittedName>
</protein>
<dbReference type="AlphaFoldDB" id="A0A3N4PWU2"/>